<proteinExistence type="predicted"/>
<dbReference type="Gene3D" id="3.40.630.30">
    <property type="match status" value="1"/>
</dbReference>
<evidence type="ECO:0008006" key="3">
    <source>
        <dbReference type="Google" id="ProtNLM"/>
    </source>
</evidence>
<dbReference type="EMBL" id="CP013612">
    <property type="protein sequence ID" value="ALU46098.1"/>
    <property type="molecule type" value="Genomic_DNA"/>
</dbReference>
<organism evidence="1 2">
    <name type="scientific">Pseudoalteromonas rubra</name>
    <dbReference type="NCBI Taxonomy" id="43658"/>
    <lineage>
        <taxon>Bacteria</taxon>
        <taxon>Pseudomonadati</taxon>
        <taxon>Pseudomonadota</taxon>
        <taxon>Gammaproteobacteria</taxon>
        <taxon>Alteromonadales</taxon>
        <taxon>Pseudoalteromonadaceae</taxon>
        <taxon>Pseudoalteromonas</taxon>
    </lineage>
</organism>
<dbReference type="Proteomes" id="UP000069015">
    <property type="component" value="Chromosome 2"/>
</dbReference>
<evidence type="ECO:0000313" key="2">
    <source>
        <dbReference type="Proteomes" id="UP000069015"/>
    </source>
</evidence>
<name>A0A0U2Y7L2_9GAMM</name>
<protein>
    <recommendedName>
        <fullName evidence="3">N-acetyltransferase domain-containing protein</fullName>
    </recommendedName>
</protein>
<sequence length="202" mass="23916">MEQQFKDRRAELLVQKMRRTERFMRHQQLEKTAVSFGDEQLEFIEHAMVDGLNEDTIRTIEFHRRCLAAGIDNGRHYWCFKQGEQLVGMSGYHYRLWDPKSIVWGGWFVADQNVSPLVKMAMLLDTLKVLLEETNYEELYIEVFADTTQSNILNIYHSLQFTSLGRFESFYGPQQDMVVMKLELAEVRALWLNTTRPLERVQ</sequence>
<gene>
    <name evidence="1" type="ORF">AT705_22945</name>
</gene>
<dbReference type="InterPro" id="IPR016181">
    <property type="entry name" value="Acyl_CoA_acyltransferase"/>
</dbReference>
<dbReference type="SUPFAM" id="SSF55729">
    <property type="entry name" value="Acyl-CoA N-acyltransferases (Nat)"/>
    <property type="match status" value="1"/>
</dbReference>
<evidence type="ECO:0000313" key="1">
    <source>
        <dbReference type="EMBL" id="ALU46098.1"/>
    </source>
</evidence>
<dbReference type="KEGG" id="prr:AT705_22945"/>
<reference evidence="1 2" key="1">
    <citation type="submission" date="2015-12" db="EMBL/GenBank/DDBJ databases">
        <title>Complete genome sequence of Pseudoalteromonas rubra SCSIO 6842, harboring a conjugative plasmid.</title>
        <authorList>
            <person name="Li B."/>
            <person name="Wang X."/>
        </authorList>
    </citation>
    <scope>NUCLEOTIDE SEQUENCE [LARGE SCALE GENOMIC DNA]</scope>
    <source>
        <strain evidence="1 2">SCSIO 6842</strain>
    </source>
</reference>
<dbReference type="AlphaFoldDB" id="A0A0U2Y7L2"/>
<accession>A0A0U2Y7L2</accession>
<dbReference type="RefSeq" id="WP_058798934.1">
    <property type="nucleotide sequence ID" value="NZ_CP013612.1"/>
</dbReference>